<accession>A0ABQ5K2V1</accession>
<dbReference type="Pfam" id="PF00085">
    <property type="entry name" value="Thioredoxin"/>
    <property type="match status" value="1"/>
</dbReference>
<keyword evidence="3" id="KW-1185">Reference proteome</keyword>
<dbReference type="InterPro" id="IPR050620">
    <property type="entry name" value="Thioredoxin_H-type-like"/>
</dbReference>
<dbReference type="PANTHER" id="PTHR10438">
    <property type="entry name" value="THIOREDOXIN"/>
    <property type="match status" value="1"/>
</dbReference>
<name>A0ABQ5K2V1_9EUKA</name>
<dbReference type="InterPro" id="IPR013766">
    <property type="entry name" value="Thioredoxin_domain"/>
</dbReference>
<comment type="caution">
    <text evidence="2">The sequence shown here is derived from an EMBL/GenBank/DDBJ whole genome shotgun (WGS) entry which is preliminary data.</text>
</comment>
<protein>
    <recommendedName>
        <fullName evidence="1">Thioredoxin domain-containing protein</fullName>
    </recommendedName>
</protein>
<dbReference type="CDD" id="cd02947">
    <property type="entry name" value="TRX_family"/>
    <property type="match status" value="1"/>
</dbReference>
<feature type="domain" description="Thioredoxin" evidence="1">
    <location>
        <begin position="365"/>
        <end position="493"/>
    </location>
</feature>
<sequence>MILLPEVVIRDFVFSSSAFPSLQAIQDLLSSTDIQIVKPEFIHEGNRYCCPIPRDASNIKSSEIPTITAIDGTQKDDGQYYDQSVNAQKMMKGEFNNGKFTHISIPFSLCSPMKGVYICLFGGWDLPEYLIFTLTSSKGEKTSKKYEFTESYGYRWYFLLVDLPDVVLCEITGKGREEEYFSIQSPVFIRQETSEEIKAREAREKLWSDAPVVKAEFVKKGDEESRGRDSIPIPRDDPKLVAPSFSMVKCKNDAYSKESKYYDKSSEAQRMLKGEDYVFLSHLSVPFLSPSPMKGAYIYVNDDYSSPFLLFTFTDCDGKKTCKKYEFTEPKHDYEWHFLPIDLDNVVLCEIEGKGSFNNLFVFLSDNQTEILNFTIKMSKYIKTLEEFKSLIAEHHHVIIYAYAEWSGPCKRIAPVYHSFGQNPVNSDIIFCYVDVDEESAEELVADFLGVRSMPTFISFRFGNENGKLSWPSRMDLTEATDQLQKMLDDLVPQGDW</sequence>
<evidence type="ECO:0000313" key="3">
    <source>
        <dbReference type="Proteomes" id="UP001057375"/>
    </source>
</evidence>
<evidence type="ECO:0000313" key="2">
    <source>
        <dbReference type="EMBL" id="GKT23538.1"/>
    </source>
</evidence>
<dbReference type="Proteomes" id="UP001057375">
    <property type="component" value="Unassembled WGS sequence"/>
</dbReference>
<dbReference type="PROSITE" id="PS51352">
    <property type="entry name" value="THIOREDOXIN_2"/>
    <property type="match status" value="1"/>
</dbReference>
<reference evidence="2" key="1">
    <citation type="submission" date="2022-03" db="EMBL/GenBank/DDBJ databases">
        <title>Draft genome sequence of Aduncisulcus paluster, a free-living microaerophilic Fornicata.</title>
        <authorList>
            <person name="Yuyama I."/>
            <person name="Kume K."/>
            <person name="Tamura T."/>
            <person name="Inagaki Y."/>
            <person name="Hashimoto T."/>
        </authorList>
    </citation>
    <scope>NUCLEOTIDE SEQUENCE</scope>
    <source>
        <strain evidence="2">NY0171</strain>
    </source>
</reference>
<organism evidence="2 3">
    <name type="scientific">Aduncisulcus paluster</name>
    <dbReference type="NCBI Taxonomy" id="2918883"/>
    <lineage>
        <taxon>Eukaryota</taxon>
        <taxon>Metamonada</taxon>
        <taxon>Carpediemonas-like organisms</taxon>
        <taxon>Aduncisulcus</taxon>
    </lineage>
</organism>
<dbReference type="SUPFAM" id="SSF52833">
    <property type="entry name" value="Thioredoxin-like"/>
    <property type="match status" value="1"/>
</dbReference>
<dbReference type="Gene3D" id="3.40.30.10">
    <property type="entry name" value="Glutaredoxin"/>
    <property type="match status" value="1"/>
</dbReference>
<dbReference type="EMBL" id="BQXS01012471">
    <property type="protein sequence ID" value="GKT23538.1"/>
    <property type="molecule type" value="Genomic_DNA"/>
</dbReference>
<dbReference type="PANTHER" id="PTHR10438:SF468">
    <property type="entry name" value="THIOREDOXIN-1-RELATED"/>
    <property type="match status" value="1"/>
</dbReference>
<proteinExistence type="predicted"/>
<dbReference type="InterPro" id="IPR036249">
    <property type="entry name" value="Thioredoxin-like_sf"/>
</dbReference>
<evidence type="ECO:0000259" key="1">
    <source>
        <dbReference type="PROSITE" id="PS51352"/>
    </source>
</evidence>
<gene>
    <name evidence="2" type="ORF">ADUPG1_012458</name>
</gene>